<dbReference type="AlphaFoldDB" id="A0A9W8M7C1"/>
<reference evidence="2" key="1">
    <citation type="submission" date="2022-07" db="EMBL/GenBank/DDBJ databases">
        <title>Phylogenomic reconstructions and comparative analyses of Kickxellomycotina fungi.</title>
        <authorList>
            <person name="Reynolds N.K."/>
            <person name="Stajich J.E."/>
            <person name="Barry K."/>
            <person name="Grigoriev I.V."/>
            <person name="Crous P."/>
            <person name="Smith M.E."/>
        </authorList>
    </citation>
    <scope>NUCLEOTIDE SEQUENCE</scope>
    <source>
        <strain evidence="2">RSA 476</strain>
    </source>
</reference>
<gene>
    <name evidence="2" type="ORF">GGH94_000990</name>
</gene>
<evidence type="ECO:0000313" key="2">
    <source>
        <dbReference type="EMBL" id="KAJ2867187.1"/>
    </source>
</evidence>
<feature type="region of interest" description="Disordered" evidence="1">
    <location>
        <begin position="146"/>
        <end position="179"/>
    </location>
</feature>
<sequence length="646" mass="73424">MDNLSAFQLLPYHVVKLVVNHVAGSRLQLGGAYTGSVERSELLIPLLWVCHNFRTFVRERFCRVYELTLENDRDRAEAVLYSWPTRFKEFGYPTHLLAKELQGKLDIKSVFTGKALQLLSDAPYEGCSFPLIRKLRFELTSDEEGYYDQEPVRDNNQEPVRDNDGEPVHNDNGVLEGDNGQELVRNNHWEAENGNGWDPESDNGWDPESAVDWALEGFESYYTPRNRYIFPPDTAANITAFVQRIKQMAPTISEIDVINDYHKDHLLSGRDDYILDLVRQLFGVVEKHTVISRDNYSMVKYLDLEPFRDLVHIHYSMDKYFTDVVVSLIPRSARTLQSLNIDVCKIGATILVSHPAGGGYLEYPCLHTLKVSSFSRHGPSHKAVLNDIVPFPRLLRLTVSYCCPFGDDILFRGNAATLEYLKVVLLPETVSMLRKYRVFTPTSHPNLKCVVIGMSSSDMPDAFATGAEYMKFVLSIAPGASVREIVELNEYPEDRTLALSMLKDHGCIQILSLPDIILSLWEAISLVKSLPLLSDLRTFSLTVGELPQGVSMTMLPGHVRATYAPMGKRFRCWHVRASRFVDVNYVELATCMLSLALACPNFDYAAVDGDHREEFMKAMQDKIAEPEFSQNEPRLRRLLFSGWKNC</sequence>
<dbReference type="EMBL" id="JANBUY010000023">
    <property type="protein sequence ID" value="KAJ2867187.1"/>
    <property type="molecule type" value="Genomic_DNA"/>
</dbReference>
<dbReference type="Proteomes" id="UP001140074">
    <property type="component" value="Unassembled WGS sequence"/>
</dbReference>
<dbReference type="SUPFAM" id="SSF52047">
    <property type="entry name" value="RNI-like"/>
    <property type="match status" value="1"/>
</dbReference>
<comment type="caution">
    <text evidence="2">The sequence shown here is derived from an EMBL/GenBank/DDBJ whole genome shotgun (WGS) entry which is preliminary data.</text>
</comment>
<accession>A0A9W8M7C1</accession>
<protein>
    <submittedName>
        <fullName evidence="2">Uncharacterized protein</fullName>
    </submittedName>
</protein>
<keyword evidence="3" id="KW-1185">Reference proteome</keyword>
<proteinExistence type="predicted"/>
<name>A0A9W8M7C1_9FUNG</name>
<evidence type="ECO:0000256" key="1">
    <source>
        <dbReference type="SAM" id="MobiDB-lite"/>
    </source>
</evidence>
<feature type="compositionally biased region" description="Basic and acidic residues" evidence="1">
    <location>
        <begin position="150"/>
        <end position="169"/>
    </location>
</feature>
<evidence type="ECO:0000313" key="3">
    <source>
        <dbReference type="Proteomes" id="UP001140074"/>
    </source>
</evidence>
<organism evidence="2 3">
    <name type="scientific">Coemansia aciculifera</name>
    <dbReference type="NCBI Taxonomy" id="417176"/>
    <lineage>
        <taxon>Eukaryota</taxon>
        <taxon>Fungi</taxon>
        <taxon>Fungi incertae sedis</taxon>
        <taxon>Zoopagomycota</taxon>
        <taxon>Kickxellomycotina</taxon>
        <taxon>Kickxellomycetes</taxon>
        <taxon>Kickxellales</taxon>
        <taxon>Kickxellaceae</taxon>
        <taxon>Coemansia</taxon>
    </lineage>
</organism>